<gene>
    <name evidence="3" type="ORF">MHY01S_24630</name>
</gene>
<dbReference type="Proteomes" id="UP000321197">
    <property type="component" value="Unassembled WGS sequence"/>
</dbReference>
<evidence type="ECO:0000256" key="1">
    <source>
        <dbReference type="SAM" id="Phobius"/>
    </source>
</evidence>
<evidence type="ECO:0000313" key="4">
    <source>
        <dbReference type="Proteomes" id="UP000321197"/>
    </source>
</evidence>
<dbReference type="GO" id="GO:0016020">
    <property type="term" value="C:membrane"/>
    <property type="evidence" value="ECO:0007669"/>
    <property type="project" value="TreeGrafter"/>
</dbReference>
<dbReference type="InterPro" id="IPR002656">
    <property type="entry name" value="Acyl_transf_3_dom"/>
</dbReference>
<dbReference type="AlphaFoldDB" id="A0A511R4S2"/>
<feature type="transmembrane region" description="Helical" evidence="1">
    <location>
        <begin position="115"/>
        <end position="132"/>
    </location>
</feature>
<comment type="caution">
    <text evidence="3">The sequence shown here is derived from an EMBL/GenBank/DDBJ whole genome shotgun (WGS) entry which is preliminary data.</text>
</comment>
<feature type="transmembrane region" description="Helical" evidence="1">
    <location>
        <begin position="322"/>
        <end position="340"/>
    </location>
</feature>
<feature type="transmembrane region" description="Helical" evidence="1">
    <location>
        <begin position="172"/>
        <end position="193"/>
    </location>
</feature>
<proteinExistence type="predicted"/>
<dbReference type="GO" id="GO:0016747">
    <property type="term" value="F:acyltransferase activity, transferring groups other than amino-acyl groups"/>
    <property type="evidence" value="ECO:0007669"/>
    <property type="project" value="InterPro"/>
</dbReference>
<evidence type="ECO:0000313" key="3">
    <source>
        <dbReference type="EMBL" id="GEM84297.1"/>
    </source>
</evidence>
<accession>A0A511R4S2</accession>
<keyword evidence="1" id="KW-0472">Membrane</keyword>
<feature type="transmembrane region" description="Helical" evidence="1">
    <location>
        <begin position="227"/>
        <end position="245"/>
    </location>
</feature>
<feature type="transmembrane region" description="Helical" evidence="1">
    <location>
        <begin position="257"/>
        <end position="277"/>
    </location>
</feature>
<reference evidence="3 4" key="1">
    <citation type="submission" date="2019-07" db="EMBL/GenBank/DDBJ databases">
        <title>Whole genome shotgun sequence of Meiothermus hypogaeus NBRC 106114.</title>
        <authorList>
            <person name="Hosoyama A."/>
            <person name="Uohara A."/>
            <person name="Ohji S."/>
            <person name="Ichikawa N."/>
        </authorList>
    </citation>
    <scope>NUCLEOTIDE SEQUENCE [LARGE SCALE GENOMIC DNA]</scope>
    <source>
        <strain evidence="3 4">NBRC 106114</strain>
    </source>
</reference>
<keyword evidence="1" id="KW-1133">Transmembrane helix</keyword>
<feature type="transmembrane region" description="Helical" evidence="1">
    <location>
        <begin position="6"/>
        <end position="25"/>
    </location>
</feature>
<feature type="transmembrane region" description="Helical" evidence="1">
    <location>
        <begin position="87"/>
        <end position="108"/>
    </location>
</feature>
<dbReference type="Pfam" id="PF01757">
    <property type="entry name" value="Acyl_transf_3"/>
    <property type="match status" value="1"/>
</dbReference>
<dbReference type="PANTHER" id="PTHR23028:SF53">
    <property type="entry name" value="ACYL_TRANSF_3 DOMAIN-CONTAINING PROTEIN"/>
    <property type="match status" value="1"/>
</dbReference>
<dbReference type="InterPro" id="IPR050879">
    <property type="entry name" value="Acyltransferase_3"/>
</dbReference>
<feature type="domain" description="Acyltransferase 3" evidence="2">
    <location>
        <begin position="7"/>
        <end position="378"/>
    </location>
</feature>
<evidence type="ECO:0000259" key="2">
    <source>
        <dbReference type="Pfam" id="PF01757"/>
    </source>
</evidence>
<feature type="transmembrane region" description="Helical" evidence="1">
    <location>
        <begin position="292"/>
        <end position="310"/>
    </location>
</feature>
<sequence>MKGNILGADGIRAIAALSVLIHHFFERLNTEKQSEAVQSLQQFALLGEAGVSVFFVLSGMLLSRPFWQNYVDHKPFPSIRDFMARRAVRIVPGFYASLIVSFVVAWYLWHPTDFVWLRLLAGLTFTSGFHYVTLFPTEINGPLWSISFEVFCYVLMPALMALLFWGLPRRGIGVAFAFWVAAFVVVLGANQLIQVYLQPSDYHRGWEYGLIGGAKEWMPGYNVVGMFAHYVWGVLAAGLIVWFQTQPRRTEYLKNRWVFDGVAGLVLLLTLGFLWQLRDGSGFGQSWQNQPYFFPYFPLLTMFLLATLPFTRVLGHWFDNRFFRFTAKVSFGIYIWHFLILELYRDRLNPQYSYMGMSDLSQWLLISAALLGVSYIAAVLSYKLIEEPALQWHRRRREQRKGAGEPA</sequence>
<feature type="transmembrane region" description="Helical" evidence="1">
    <location>
        <begin position="144"/>
        <end position="165"/>
    </location>
</feature>
<feature type="transmembrane region" description="Helical" evidence="1">
    <location>
        <begin position="360"/>
        <end position="385"/>
    </location>
</feature>
<dbReference type="GO" id="GO:0000271">
    <property type="term" value="P:polysaccharide biosynthetic process"/>
    <property type="evidence" value="ECO:0007669"/>
    <property type="project" value="TreeGrafter"/>
</dbReference>
<keyword evidence="1" id="KW-0812">Transmembrane</keyword>
<dbReference type="EMBL" id="BJXL01000089">
    <property type="protein sequence ID" value="GEM84297.1"/>
    <property type="molecule type" value="Genomic_DNA"/>
</dbReference>
<dbReference type="OrthoDB" id="53409at2"/>
<organism evidence="3 4">
    <name type="scientific">Meiothermus hypogaeus NBRC 106114</name>
    <dbReference type="NCBI Taxonomy" id="1227553"/>
    <lineage>
        <taxon>Bacteria</taxon>
        <taxon>Thermotogati</taxon>
        <taxon>Deinococcota</taxon>
        <taxon>Deinococci</taxon>
        <taxon>Thermales</taxon>
        <taxon>Thermaceae</taxon>
        <taxon>Meiothermus</taxon>
    </lineage>
</organism>
<dbReference type="RefSeq" id="WP_119341045.1">
    <property type="nucleotide sequence ID" value="NZ_BJXL01000089.1"/>
</dbReference>
<dbReference type="PANTHER" id="PTHR23028">
    <property type="entry name" value="ACETYLTRANSFERASE"/>
    <property type="match status" value="1"/>
</dbReference>
<protein>
    <recommendedName>
        <fullName evidence="2">Acyltransferase 3 domain-containing protein</fullName>
    </recommendedName>
</protein>
<name>A0A511R4S2_9DEIN</name>
<feature type="transmembrane region" description="Helical" evidence="1">
    <location>
        <begin position="45"/>
        <end position="67"/>
    </location>
</feature>